<proteinExistence type="predicted"/>
<protein>
    <recommendedName>
        <fullName evidence="4">Lipoprotein</fullName>
    </recommendedName>
</protein>
<keyword evidence="3" id="KW-1185">Reference proteome</keyword>
<gene>
    <name evidence="2" type="ORF">EG343_01030</name>
</gene>
<dbReference type="AlphaFoldDB" id="A0AAD0YH17"/>
<dbReference type="KEGG" id="cnk:EG343_01030"/>
<dbReference type="PROSITE" id="PS51257">
    <property type="entry name" value="PROKAR_LIPOPROTEIN"/>
    <property type="match status" value="1"/>
</dbReference>
<name>A0AAD0YH17_CHRNA</name>
<organism evidence="2 3">
    <name type="scientific">Chryseobacterium nakagawai</name>
    <dbReference type="NCBI Taxonomy" id="1241982"/>
    <lineage>
        <taxon>Bacteria</taxon>
        <taxon>Pseudomonadati</taxon>
        <taxon>Bacteroidota</taxon>
        <taxon>Flavobacteriia</taxon>
        <taxon>Flavobacteriales</taxon>
        <taxon>Weeksellaceae</taxon>
        <taxon>Chryseobacterium group</taxon>
        <taxon>Chryseobacterium</taxon>
    </lineage>
</organism>
<feature type="chain" id="PRO_5042283874" description="Lipoprotein" evidence="1">
    <location>
        <begin position="19"/>
        <end position="178"/>
    </location>
</feature>
<dbReference type="EMBL" id="CP033923">
    <property type="protein sequence ID" value="AZA89310.1"/>
    <property type="molecule type" value="Genomic_DNA"/>
</dbReference>
<feature type="signal peptide" evidence="1">
    <location>
        <begin position="1"/>
        <end position="18"/>
    </location>
</feature>
<sequence length="178" mass="20544">MKYFVILTSLLAVLAVLGCKNNTQRVQIIPIYSEPERVTKEITETGKIHTYTTRKTVTERLNPMIFMVSKNTEALQFRLQGNISSGGHTIHQIRKIRFEKGTQNGNTITLRYYVEIKKIPGKESANIQGYNYTKDEVYILPNDVKVIKVELYEDPINDISDTKPKLIIQQTFNFFARI</sequence>
<keyword evidence="1" id="KW-0732">Signal</keyword>
<evidence type="ECO:0000313" key="3">
    <source>
        <dbReference type="Proteomes" id="UP000278288"/>
    </source>
</evidence>
<evidence type="ECO:0000256" key="1">
    <source>
        <dbReference type="SAM" id="SignalP"/>
    </source>
</evidence>
<reference evidence="2 3" key="1">
    <citation type="submission" date="2018-11" db="EMBL/GenBank/DDBJ databases">
        <title>Proposal to divide the Flavobacteriaceae and reorganize its genera based on Amino Acid Identity values calculated from whole genome sequences.</title>
        <authorList>
            <person name="Nicholson A.C."/>
            <person name="Gulvik C.A."/>
            <person name="Whitney A.M."/>
            <person name="Humrighouse B.W."/>
            <person name="Bell M."/>
            <person name="Holmes B."/>
            <person name="Steigerwalt A.G."/>
            <person name="Villarma A."/>
            <person name="Sheth M."/>
            <person name="Batra D."/>
            <person name="Pryor J."/>
            <person name="Bernardet J.-F."/>
            <person name="Hugo C."/>
            <person name="Kampfer P."/>
            <person name="Newman J."/>
            <person name="McQuiston J.R."/>
        </authorList>
    </citation>
    <scope>NUCLEOTIDE SEQUENCE [LARGE SCALE GENOMIC DNA]</scope>
    <source>
        <strain evidence="2 3">G0041</strain>
    </source>
</reference>
<evidence type="ECO:0008006" key="4">
    <source>
        <dbReference type="Google" id="ProtNLM"/>
    </source>
</evidence>
<dbReference type="Proteomes" id="UP000278288">
    <property type="component" value="Chromosome"/>
</dbReference>
<evidence type="ECO:0000313" key="2">
    <source>
        <dbReference type="EMBL" id="AZA89310.1"/>
    </source>
</evidence>
<accession>A0AAD0YH17</accession>
<dbReference type="RefSeq" id="WP_123855787.1">
    <property type="nucleotide sequence ID" value="NZ_CP033923.1"/>
</dbReference>